<keyword evidence="8" id="KW-1185">Reference proteome</keyword>
<feature type="domain" description="TSCPD" evidence="6">
    <location>
        <begin position="4"/>
        <end position="78"/>
    </location>
</feature>
<comment type="catalytic activity">
    <reaction evidence="5">
        <text>a 2'-deoxyribonucleoside 5'-diphosphate + [thioredoxin]-disulfide + H2O = a ribonucleoside 5'-diphosphate + [thioredoxin]-dithiol</text>
        <dbReference type="Rhea" id="RHEA:23252"/>
        <dbReference type="Rhea" id="RHEA-COMP:10698"/>
        <dbReference type="Rhea" id="RHEA-COMP:10700"/>
        <dbReference type="ChEBI" id="CHEBI:15377"/>
        <dbReference type="ChEBI" id="CHEBI:29950"/>
        <dbReference type="ChEBI" id="CHEBI:50058"/>
        <dbReference type="ChEBI" id="CHEBI:57930"/>
        <dbReference type="ChEBI" id="CHEBI:73316"/>
        <dbReference type="EC" id="1.17.4.1"/>
    </reaction>
</comment>
<proteinExistence type="inferred from homology"/>
<keyword evidence="3" id="KW-0237">DNA synthesis</keyword>
<evidence type="ECO:0000256" key="5">
    <source>
        <dbReference type="ARBA" id="ARBA00047754"/>
    </source>
</evidence>
<organism evidence="7 8">
    <name type="scientific">Geobacter benzoatilyticus</name>
    <dbReference type="NCBI Taxonomy" id="2815309"/>
    <lineage>
        <taxon>Bacteria</taxon>
        <taxon>Pseudomonadati</taxon>
        <taxon>Thermodesulfobacteriota</taxon>
        <taxon>Desulfuromonadia</taxon>
        <taxon>Geobacterales</taxon>
        <taxon>Geobacteraceae</taxon>
        <taxon>Geobacter</taxon>
    </lineage>
</organism>
<comment type="similarity">
    <text evidence="1">Belongs to the ribonucleoside diphosphate reductase class-2 family.</text>
</comment>
<dbReference type="Proteomes" id="UP000663651">
    <property type="component" value="Chromosome"/>
</dbReference>
<evidence type="ECO:0000256" key="1">
    <source>
        <dbReference type="ARBA" id="ARBA00007405"/>
    </source>
</evidence>
<evidence type="ECO:0000313" key="8">
    <source>
        <dbReference type="Proteomes" id="UP000663651"/>
    </source>
</evidence>
<gene>
    <name evidence="7" type="ORF">JZM60_10440</name>
</gene>
<evidence type="ECO:0000256" key="3">
    <source>
        <dbReference type="ARBA" id="ARBA00022634"/>
    </source>
</evidence>
<accession>A0ABX7Q0E2</accession>
<dbReference type="EMBL" id="CP071382">
    <property type="protein sequence ID" value="QSV44586.1"/>
    <property type="molecule type" value="Genomic_DNA"/>
</dbReference>
<name>A0ABX7Q0E2_9BACT</name>
<evidence type="ECO:0000259" key="6">
    <source>
        <dbReference type="Pfam" id="PF12637"/>
    </source>
</evidence>
<evidence type="ECO:0000313" key="7">
    <source>
        <dbReference type="EMBL" id="QSV44586.1"/>
    </source>
</evidence>
<dbReference type="EC" id="1.17.4.1" evidence="2"/>
<reference evidence="7 8" key="1">
    <citation type="submission" date="2021-03" db="EMBL/GenBank/DDBJ databases">
        <title>Geobacter metallireducens gen. nov. sp. nov., a microorganism capable of coupling the complete oxidation of organic compounds to the reduction of iron and other metals.</title>
        <authorList>
            <person name="Li Y."/>
        </authorList>
    </citation>
    <scope>NUCLEOTIDE SEQUENCE [LARGE SCALE GENOMIC DNA]</scope>
    <source>
        <strain evidence="7 8">Jerry-YX</strain>
    </source>
</reference>
<evidence type="ECO:0000256" key="2">
    <source>
        <dbReference type="ARBA" id="ARBA00012274"/>
    </source>
</evidence>
<dbReference type="RefSeq" id="WP_207162356.1">
    <property type="nucleotide sequence ID" value="NZ_CP071382.1"/>
</dbReference>
<sequence>MRTTYATQGTCARFIDIETDGETVKEVKFIGGCSGNTSGLSVLLQGMNMQDIIQRLKGITCQGNTSCPDQLAKALEAMQTQSGDGEALSQPAP</sequence>
<dbReference type="InterPro" id="IPR024434">
    <property type="entry name" value="TSCPD_dom"/>
</dbReference>
<dbReference type="Pfam" id="PF12637">
    <property type="entry name" value="TSCPD"/>
    <property type="match status" value="1"/>
</dbReference>
<dbReference type="NCBIfam" id="TIGR03905">
    <property type="entry name" value="TIGR03905_4_Cys"/>
    <property type="match status" value="1"/>
</dbReference>
<protein>
    <recommendedName>
        <fullName evidence="2">ribonucleoside-diphosphate reductase</fullName>
        <ecNumber evidence="2">1.17.4.1</ecNumber>
    </recommendedName>
</protein>
<evidence type="ECO:0000256" key="4">
    <source>
        <dbReference type="ARBA" id="ARBA00022741"/>
    </source>
</evidence>
<keyword evidence="4" id="KW-0547">Nucleotide-binding</keyword>
<dbReference type="InterPro" id="IPR023806">
    <property type="entry name" value="CHP03905"/>
</dbReference>